<feature type="transmembrane region" description="Helical" evidence="1">
    <location>
        <begin position="16"/>
        <end position="36"/>
    </location>
</feature>
<evidence type="ECO:0000313" key="2">
    <source>
        <dbReference type="EMBL" id="KAA8883775.1"/>
    </source>
</evidence>
<keyword evidence="3" id="KW-1185">Reference proteome</keyword>
<comment type="caution">
    <text evidence="2">The sequence shown here is derived from an EMBL/GenBank/DDBJ whole genome shotgun (WGS) entry which is preliminary data.</text>
</comment>
<dbReference type="OrthoDB" id="4570330at2"/>
<organism evidence="2 3">
    <name type="scientific">Nocardia colli</name>
    <dbReference type="NCBI Taxonomy" id="2545717"/>
    <lineage>
        <taxon>Bacteria</taxon>
        <taxon>Bacillati</taxon>
        <taxon>Actinomycetota</taxon>
        <taxon>Actinomycetes</taxon>
        <taxon>Mycobacteriales</taxon>
        <taxon>Nocardiaceae</taxon>
        <taxon>Nocardia</taxon>
    </lineage>
</organism>
<feature type="transmembrane region" description="Helical" evidence="1">
    <location>
        <begin position="48"/>
        <end position="69"/>
    </location>
</feature>
<keyword evidence="1" id="KW-0812">Transmembrane</keyword>
<proteinExistence type="predicted"/>
<gene>
    <name evidence="2" type="ORF">F3087_37570</name>
</gene>
<evidence type="ECO:0000313" key="3">
    <source>
        <dbReference type="Proteomes" id="UP000323876"/>
    </source>
</evidence>
<reference evidence="2 3" key="1">
    <citation type="submission" date="2019-09" db="EMBL/GenBank/DDBJ databases">
        <authorList>
            <person name="Wang X."/>
        </authorList>
    </citation>
    <scope>NUCLEOTIDE SEQUENCE [LARGE SCALE GENOMIC DNA]</scope>
    <source>
        <strain evidence="2 3">CICC 11023</strain>
    </source>
</reference>
<protein>
    <submittedName>
        <fullName evidence="2">Uncharacterized protein</fullName>
    </submittedName>
</protein>
<dbReference type="Proteomes" id="UP000323876">
    <property type="component" value="Unassembled WGS sequence"/>
</dbReference>
<accession>A0A5N0E6I4</accession>
<evidence type="ECO:0000256" key="1">
    <source>
        <dbReference type="SAM" id="Phobius"/>
    </source>
</evidence>
<feature type="transmembrane region" description="Helical" evidence="1">
    <location>
        <begin position="95"/>
        <end position="121"/>
    </location>
</feature>
<sequence length="124" mass="13134">MIRRISASLGQVHPGAYYLASAVVLSLSTNTFTQAYGTVPAPDNQASLLLCTLTAFVSAVALSTLGWRIETIRSLAMERAADVGLPSRHLIGEAAAAFAVEVFVKMAVGVATAIMSVFFMLGRW</sequence>
<keyword evidence="1" id="KW-0472">Membrane</keyword>
<name>A0A5N0E6I4_9NOCA</name>
<dbReference type="EMBL" id="VXLC01000026">
    <property type="protein sequence ID" value="KAA8883775.1"/>
    <property type="molecule type" value="Genomic_DNA"/>
</dbReference>
<dbReference type="AlphaFoldDB" id="A0A5N0E6I4"/>
<dbReference type="RefSeq" id="WP_150406902.1">
    <property type="nucleotide sequence ID" value="NZ_JBHJYQ010000015.1"/>
</dbReference>
<keyword evidence="1" id="KW-1133">Transmembrane helix</keyword>